<dbReference type="Gene3D" id="1.10.357.10">
    <property type="entry name" value="Tetracycline Repressor, domain 2"/>
    <property type="match status" value="1"/>
</dbReference>
<dbReference type="Pfam" id="PF21943">
    <property type="entry name" value="TetR_C_46"/>
    <property type="match status" value="1"/>
</dbReference>
<name>A0A840NBX8_9PSEU</name>
<dbReference type="GO" id="GO:0003700">
    <property type="term" value="F:DNA-binding transcription factor activity"/>
    <property type="evidence" value="ECO:0007669"/>
    <property type="project" value="TreeGrafter"/>
</dbReference>
<dbReference type="Proteomes" id="UP000580474">
    <property type="component" value="Unassembled WGS sequence"/>
</dbReference>
<dbReference type="GO" id="GO:0000976">
    <property type="term" value="F:transcription cis-regulatory region binding"/>
    <property type="evidence" value="ECO:0007669"/>
    <property type="project" value="TreeGrafter"/>
</dbReference>
<sequence>MTGAKGEKPERAQHLPLAVRKELVLDAALRVSLRDGDAVSMDAVAAEAGVAKTVLYRCWSNRDTMLQALDQRESSRLAEQLTTALDAAQAESDPARALHGVLVAYFAAVRDSPDSYRLLYGTRVRADRAQAVQGSRSRAITRLTPVLRGWLDGSDSLPGSERRANALAALAVGAAESGARLLLDPESDWSPEELADSVRTLFAGGVPAFDD</sequence>
<dbReference type="SUPFAM" id="SSF46689">
    <property type="entry name" value="Homeodomain-like"/>
    <property type="match status" value="1"/>
</dbReference>
<dbReference type="RefSeq" id="WP_184477417.1">
    <property type="nucleotide sequence ID" value="NZ_JACHIV010000001.1"/>
</dbReference>
<keyword evidence="1" id="KW-0805">Transcription regulation</keyword>
<dbReference type="InterPro" id="IPR036271">
    <property type="entry name" value="Tet_transcr_reg_TetR-rel_C_sf"/>
</dbReference>
<dbReference type="InterPro" id="IPR009057">
    <property type="entry name" value="Homeodomain-like_sf"/>
</dbReference>
<dbReference type="InterPro" id="IPR001647">
    <property type="entry name" value="HTH_TetR"/>
</dbReference>
<comment type="caution">
    <text evidence="6">The sequence shown here is derived from an EMBL/GenBank/DDBJ whole genome shotgun (WGS) entry which is preliminary data.</text>
</comment>
<evidence type="ECO:0000313" key="7">
    <source>
        <dbReference type="Proteomes" id="UP000580474"/>
    </source>
</evidence>
<dbReference type="PROSITE" id="PS50977">
    <property type="entry name" value="HTH_TETR_2"/>
    <property type="match status" value="1"/>
</dbReference>
<dbReference type="PANTHER" id="PTHR30055">
    <property type="entry name" value="HTH-TYPE TRANSCRIPTIONAL REGULATOR RUTR"/>
    <property type="match status" value="1"/>
</dbReference>
<dbReference type="AlphaFoldDB" id="A0A840NBX8"/>
<accession>A0A840NBX8</accession>
<evidence type="ECO:0000259" key="5">
    <source>
        <dbReference type="PROSITE" id="PS50977"/>
    </source>
</evidence>
<evidence type="ECO:0000256" key="2">
    <source>
        <dbReference type="ARBA" id="ARBA00023125"/>
    </source>
</evidence>
<evidence type="ECO:0000256" key="1">
    <source>
        <dbReference type="ARBA" id="ARBA00023015"/>
    </source>
</evidence>
<reference evidence="6 7" key="1">
    <citation type="submission" date="2020-08" db="EMBL/GenBank/DDBJ databases">
        <title>Sequencing the genomes of 1000 actinobacteria strains.</title>
        <authorList>
            <person name="Klenk H.-P."/>
        </authorList>
    </citation>
    <scope>NUCLEOTIDE SEQUENCE [LARGE SCALE GENOMIC DNA]</scope>
    <source>
        <strain evidence="6 7">DSM 45582</strain>
    </source>
</reference>
<proteinExistence type="predicted"/>
<organism evidence="6 7">
    <name type="scientific">Saccharopolyspora gloriosae</name>
    <dbReference type="NCBI Taxonomy" id="455344"/>
    <lineage>
        <taxon>Bacteria</taxon>
        <taxon>Bacillati</taxon>
        <taxon>Actinomycetota</taxon>
        <taxon>Actinomycetes</taxon>
        <taxon>Pseudonocardiales</taxon>
        <taxon>Pseudonocardiaceae</taxon>
        <taxon>Saccharopolyspora</taxon>
    </lineage>
</organism>
<gene>
    <name evidence="6" type="ORF">BJ969_000796</name>
</gene>
<keyword evidence="7" id="KW-1185">Reference proteome</keyword>
<dbReference type="EMBL" id="JACHIV010000001">
    <property type="protein sequence ID" value="MBB5067708.1"/>
    <property type="molecule type" value="Genomic_DNA"/>
</dbReference>
<feature type="domain" description="HTH tetR-type" evidence="5">
    <location>
        <begin position="18"/>
        <end position="77"/>
    </location>
</feature>
<dbReference type="InterPro" id="IPR054129">
    <property type="entry name" value="DesT_TetR_C"/>
</dbReference>
<keyword evidence="3" id="KW-0804">Transcription</keyword>
<dbReference type="Pfam" id="PF00440">
    <property type="entry name" value="TetR_N"/>
    <property type="match status" value="1"/>
</dbReference>
<evidence type="ECO:0000256" key="4">
    <source>
        <dbReference type="PROSITE-ProRule" id="PRU00335"/>
    </source>
</evidence>
<dbReference type="PANTHER" id="PTHR30055:SF158">
    <property type="entry name" value="POSSIBLE TRANSCRIPTIONAL REGULATORY PROTEIN (PROBABLY TETR-FAMILY)"/>
    <property type="match status" value="1"/>
</dbReference>
<dbReference type="InterPro" id="IPR050109">
    <property type="entry name" value="HTH-type_TetR-like_transc_reg"/>
</dbReference>
<keyword evidence="2 4" id="KW-0238">DNA-binding</keyword>
<dbReference type="SUPFAM" id="SSF48498">
    <property type="entry name" value="Tetracyclin repressor-like, C-terminal domain"/>
    <property type="match status" value="1"/>
</dbReference>
<evidence type="ECO:0000313" key="6">
    <source>
        <dbReference type="EMBL" id="MBB5067708.1"/>
    </source>
</evidence>
<evidence type="ECO:0000256" key="3">
    <source>
        <dbReference type="ARBA" id="ARBA00023163"/>
    </source>
</evidence>
<feature type="DNA-binding region" description="H-T-H motif" evidence="4">
    <location>
        <begin position="40"/>
        <end position="59"/>
    </location>
</feature>
<protein>
    <submittedName>
        <fullName evidence="6">AcrR family transcriptional regulator</fullName>
    </submittedName>
</protein>